<proteinExistence type="predicted"/>
<reference evidence="1 2" key="1">
    <citation type="submission" date="2016-10" db="EMBL/GenBank/DDBJ databases">
        <authorList>
            <person name="Varghese N."/>
            <person name="Submissions S."/>
        </authorList>
    </citation>
    <scope>NUCLEOTIDE SEQUENCE [LARGE SCALE GENOMIC DNA]</scope>
    <source>
        <strain evidence="1 2">DSM 5563</strain>
    </source>
</reference>
<comment type="caution">
    <text evidence="1">The sequence shown here is derived from an EMBL/GenBank/DDBJ whole genome shotgun (WGS) entry which is preliminary data.</text>
</comment>
<dbReference type="PANTHER" id="PTHR37526">
    <property type="entry name" value="PROTEIN TUSB"/>
    <property type="match status" value="1"/>
</dbReference>
<dbReference type="Gene3D" id="3.40.1260.10">
    <property type="entry name" value="DsrEFH-like"/>
    <property type="match status" value="1"/>
</dbReference>
<dbReference type="InterPro" id="IPR007215">
    <property type="entry name" value="Sulphur_relay_TusB/DsrH"/>
</dbReference>
<dbReference type="GO" id="GO:0002143">
    <property type="term" value="P:tRNA wobble position uridine thiolation"/>
    <property type="evidence" value="ECO:0007669"/>
    <property type="project" value="InterPro"/>
</dbReference>
<dbReference type="SUPFAM" id="SSF75169">
    <property type="entry name" value="DsrEFH-like"/>
    <property type="match status" value="1"/>
</dbReference>
<dbReference type="InterPro" id="IPR027396">
    <property type="entry name" value="DsrEFH-like"/>
</dbReference>
<dbReference type="Proteomes" id="UP000226420">
    <property type="component" value="Unassembled WGS sequence"/>
</dbReference>
<evidence type="ECO:0000313" key="2">
    <source>
        <dbReference type="Proteomes" id="UP000226420"/>
    </source>
</evidence>
<name>A0AAJ4WCR1_9GAMM</name>
<dbReference type="EMBL" id="FOLW01000011">
    <property type="protein sequence ID" value="SFD25792.1"/>
    <property type="molecule type" value="Genomic_DNA"/>
</dbReference>
<dbReference type="AlphaFoldDB" id="A0AAJ4WCR1"/>
<dbReference type="PANTHER" id="PTHR37526:SF1">
    <property type="entry name" value="PROTEIN TUSB"/>
    <property type="match status" value="1"/>
</dbReference>
<dbReference type="GO" id="GO:1990228">
    <property type="term" value="C:sulfurtransferase complex"/>
    <property type="evidence" value="ECO:0007669"/>
    <property type="project" value="TreeGrafter"/>
</dbReference>
<sequence>MLYTVSRSFYQIDMESLLNMVTQRDVLLLLQDGVTAAIAGSASLNQLMACGAVIYALREDVEARGLLTLMGNDVELIDYQGFVDLTVNHSPQMAW</sequence>
<protein>
    <submittedName>
        <fullName evidence="1">tRNA 2-thiouridine synthesizing protein B</fullName>
    </submittedName>
</protein>
<gene>
    <name evidence="1" type="ORF">SAMN02745723_11161</name>
</gene>
<accession>A0AAJ4WCR1</accession>
<dbReference type="Pfam" id="PF04077">
    <property type="entry name" value="DsrH"/>
    <property type="match status" value="1"/>
</dbReference>
<dbReference type="NCBIfam" id="TIGR03011">
    <property type="entry name" value="sulf_tusB_dsrH"/>
    <property type="match status" value="1"/>
</dbReference>
<evidence type="ECO:0000313" key="1">
    <source>
        <dbReference type="EMBL" id="SFD25792.1"/>
    </source>
</evidence>
<organism evidence="1 2">
    <name type="scientific">Pragia fontium DSM 5563 = ATCC 49100</name>
    <dbReference type="NCBI Taxonomy" id="1122977"/>
    <lineage>
        <taxon>Bacteria</taxon>
        <taxon>Pseudomonadati</taxon>
        <taxon>Pseudomonadota</taxon>
        <taxon>Gammaproteobacteria</taxon>
        <taxon>Enterobacterales</taxon>
        <taxon>Budviciaceae</taxon>
        <taxon>Pragia</taxon>
    </lineage>
</organism>
<dbReference type="NCBIfam" id="NF010035">
    <property type="entry name" value="PRK13510.1"/>
    <property type="match status" value="1"/>
</dbReference>
<dbReference type="RefSeq" id="WP_047779684.1">
    <property type="nucleotide sequence ID" value="NZ_FOLW01000011.1"/>
</dbReference>